<evidence type="ECO:0000313" key="2">
    <source>
        <dbReference type="Proteomes" id="UP000297998"/>
    </source>
</evidence>
<evidence type="ECO:0008006" key="3">
    <source>
        <dbReference type="Google" id="ProtNLM"/>
    </source>
</evidence>
<keyword evidence="2" id="KW-1185">Reference proteome</keyword>
<dbReference type="RefSeq" id="WP_135836226.1">
    <property type="nucleotide sequence ID" value="NZ_SRPE01000009.1"/>
</dbReference>
<dbReference type="Proteomes" id="UP000297998">
    <property type="component" value="Unassembled WGS sequence"/>
</dbReference>
<organism evidence="1 2">
    <name type="scientific">Empedobacter tilapiae</name>
    <dbReference type="NCBI Taxonomy" id="2491114"/>
    <lineage>
        <taxon>Bacteria</taxon>
        <taxon>Pseudomonadati</taxon>
        <taxon>Bacteroidota</taxon>
        <taxon>Flavobacteriia</taxon>
        <taxon>Flavobacteriales</taxon>
        <taxon>Weeksellaceae</taxon>
        <taxon>Empedobacter</taxon>
    </lineage>
</organism>
<gene>
    <name evidence="1" type="ORF">E4J94_12980</name>
</gene>
<evidence type="ECO:0000313" key="1">
    <source>
        <dbReference type="EMBL" id="TGN24556.1"/>
    </source>
</evidence>
<comment type="caution">
    <text evidence="1">The sequence shown here is derived from an EMBL/GenBank/DDBJ whole genome shotgun (WGS) entry which is preliminary data.</text>
</comment>
<proteinExistence type="predicted"/>
<dbReference type="AlphaFoldDB" id="A0A4Z1B295"/>
<sequence>MVWKFNEEKKGGSVAVLFASNDKGKTYKEILLNDEDFEDIDSKGDYTLIKSYTMNNEAVKIHQLQLLNNKTFELTKVLEYSDKSIFYSYFDGKYILQRNESIPKIINLLNLKEEYSIPTNEIGKSFFHIGDTRIVYKKNQEIIEINLRTKEQKVLSQLKNKYDYFFYIDNQLILKKVRIDDGVNYESEIYDIYENKLYEETNDNKSFYRYKNFICDYRKIGSKPEIRYSYDYGKTWTTHHVQGFIILQNLFGFYKDQFLVTEGIFWDFDSPESGGRIMVGEFEK</sequence>
<name>A0A4Z1B295_9FLAO</name>
<dbReference type="EMBL" id="SRPE01000009">
    <property type="protein sequence ID" value="TGN24556.1"/>
    <property type="molecule type" value="Genomic_DNA"/>
</dbReference>
<dbReference type="OrthoDB" id="1151183at2"/>
<reference evidence="1 2" key="1">
    <citation type="submission" date="2019-03" db="EMBL/GenBank/DDBJ databases">
        <title>Empedobacter tilapiae sp. nov., isolated from an intestine of Nile tilapia Oreochromis niloticus.</title>
        <authorList>
            <person name="Kim Y.-O."/>
            <person name="Yoon J.-H."/>
        </authorList>
    </citation>
    <scope>NUCLEOTIDE SEQUENCE [LARGE SCALE GENOMIC DNA]</scope>
    <source>
        <strain evidence="1 2">MRS2</strain>
    </source>
</reference>
<accession>A0A4Z1B295</accession>
<protein>
    <recommendedName>
        <fullName evidence="3">Exo-alpha-sialidase</fullName>
    </recommendedName>
</protein>